<dbReference type="PANTHER" id="PTHR46995">
    <property type="entry name" value="OS09G0508200 PROTEIN"/>
    <property type="match status" value="1"/>
</dbReference>
<dbReference type="GeneID" id="110785738"/>
<organism evidence="3 4">
    <name type="scientific">Spinacia oleracea</name>
    <name type="common">Spinach</name>
    <dbReference type="NCBI Taxonomy" id="3562"/>
    <lineage>
        <taxon>Eukaryota</taxon>
        <taxon>Viridiplantae</taxon>
        <taxon>Streptophyta</taxon>
        <taxon>Embryophyta</taxon>
        <taxon>Tracheophyta</taxon>
        <taxon>Spermatophyta</taxon>
        <taxon>Magnoliopsida</taxon>
        <taxon>eudicotyledons</taxon>
        <taxon>Gunneridae</taxon>
        <taxon>Pentapetalae</taxon>
        <taxon>Caryophyllales</taxon>
        <taxon>Chenopodiaceae</taxon>
        <taxon>Chenopodioideae</taxon>
        <taxon>Anserineae</taxon>
        <taxon>Spinacia</taxon>
    </lineage>
</organism>
<dbReference type="OrthoDB" id="1588785at2759"/>
<evidence type="ECO:0000313" key="3">
    <source>
        <dbReference type="Proteomes" id="UP000813463"/>
    </source>
</evidence>
<evidence type="ECO:0000313" key="4">
    <source>
        <dbReference type="RefSeq" id="XP_021845933.1"/>
    </source>
</evidence>
<dbReference type="KEGG" id="soe:110785738"/>
<name>A0A9R0JTF2_SPIOL</name>
<keyword evidence="2" id="KW-0732">Signal</keyword>
<feature type="chain" id="PRO_5040226831" evidence="2">
    <location>
        <begin position="24"/>
        <end position="227"/>
    </location>
</feature>
<accession>A0A9R0JTF2</accession>
<dbReference type="Proteomes" id="UP000813463">
    <property type="component" value="Chromosome 1"/>
</dbReference>
<evidence type="ECO:0000256" key="1">
    <source>
        <dbReference type="SAM" id="MobiDB-lite"/>
    </source>
</evidence>
<keyword evidence="3" id="KW-1185">Reference proteome</keyword>
<proteinExistence type="predicted"/>
<dbReference type="AlphaFoldDB" id="A0A9R0JTF2"/>
<evidence type="ECO:0000256" key="2">
    <source>
        <dbReference type="SAM" id="SignalP"/>
    </source>
</evidence>
<feature type="region of interest" description="Disordered" evidence="1">
    <location>
        <begin position="173"/>
        <end position="192"/>
    </location>
</feature>
<dbReference type="RefSeq" id="XP_021845933.1">
    <property type="nucleotide sequence ID" value="XM_021990241.2"/>
</dbReference>
<reference evidence="3" key="1">
    <citation type="journal article" date="2021" name="Nat. Commun.">
        <title>Genomic analyses provide insights into spinach domestication and the genetic basis of agronomic traits.</title>
        <authorList>
            <person name="Cai X."/>
            <person name="Sun X."/>
            <person name="Xu C."/>
            <person name="Sun H."/>
            <person name="Wang X."/>
            <person name="Ge C."/>
            <person name="Zhang Z."/>
            <person name="Wang Q."/>
            <person name="Fei Z."/>
            <person name="Jiao C."/>
            <person name="Wang Q."/>
        </authorList>
    </citation>
    <scope>NUCLEOTIDE SEQUENCE [LARGE SCALE GENOMIC DNA]</scope>
    <source>
        <strain evidence="3">cv. Varoflay</strain>
    </source>
</reference>
<feature type="signal peptide" evidence="2">
    <location>
        <begin position="1"/>
        <end position="23"/>
    </location>
</feature>
<protein>
    <submittedName>
        <fullName evidence="4">Olee1-like protein</fullName>
    </submittedName>
</protein>
<dbReference type="PANTHER" id="PTHR46995:SF6">
    <property type="entry name" value="POLLEN OLE E 1 ALLERGEN AND EXTENSIN FAMILY PROTEIN"/>
    <property type="match status" value="1"/>
</dbReference>
<sequence length="227" mass="25065">MSPPMDIMAFTLLFAVFFGHSLGFLAQSTPTISSRITVVGAVYCDTCLNDGFSRHSYFIPGADVHIQCKFNAISPKTAEMISFKVNRTTDIYGVYKLEIPSVDGIDCVDGPPIQSFCQASLLGSSSEVCNIPALKATTTEVSVKSRKDNLCVYSFTPLSFRPRKRDDTLCRKKAHEKESSNSVKSSKSLLPHGTNQQISSVFDIRDPRTWTSVIPLFNAPNLRKQNP</sequence>
<dbReference type="Pfam" id="PF01190">
    <property type="entry name" value="Pollen_Ole_e_1"/>
    <property type="match status" value="1"/>
</dbReference>
<reference evidence="4" key="2">
    <citation type="submission" date="2025-08" db="UniProtKB">
        <authorList>
            <consortium name="RefSeq"/>
        </authorList>
    </citation>
    <scope>IDENTIFICATION</scope>
    <source>
        <tissue evidence="4">Leaf</tissue>
    </source>
</reference>
<gene>
    <name evidence="4" type="primary">LOC110785738</name>
</gene>